<protein>
    <recommendedName>
        <fullName evidence="11">General transcription factor IIH subunit</fullName>
    </recommendedName>
</protein>
<feature type="domain" description="TFIIH C1-like" evidence="14">
    <location>
        <begin position="376"/>
        <end position="421"/>
    </location>
</feature>
<dbReference type="KEGG" id="ccp:CHC_T00002195001"/>
<keyword evidence="8 11" id="KW-0804">Transcription</keyword>
<evidence type="ECO:0000256" key="13">
    <source>
        <dbReference type="SAM" id="MobiDB-lite"/>
    </source>
</evidence>
<sequence>MYAQAARARARKQVDVDKDDDELKRAKEAYAWESSNVRSWDQIEEDPETGKLKSFVREKQIARKRSRDDGFTGVRRGIIRFCVLIIDMSEHVRATDLKPSRADLFCESVSSFAKEYFDQNPISQLSVVMTRDYEAIKLSSFSSNEKHHIEAMRKALRLGPSGAASLQNALKIANKNLSTVPPYAMKEVIVCYGSLSTCDPGDIHATINLLASSKVRCSAVGLGAELHILRVLTKSTNGTYSIAMNEEHFRDSLGSHVIPPPTTTKQVSASLIRMGYPILQRIDEPTLYCNNPSVRGRLGYNCPRCSGWLSEMPCECTLCGLTLVSSPHLARSYHHLFPVPKFISLETSDLDLRLQSKEDEAKFAKAMKLLPIDVLRCTGCAKLLEKEASLRLLCPSCVKVFCVDCDAFVHDSLHHCPGCGV</sequence>
<dbReference type="PANTHER" id="PTHR12695:SF2">
    <property type="entry name" value="GENERAL TRANSCRIPTION FACTOR IIH SUBUNIT 2-RELATED"/>
    <property type="match status" value="1"/>
</dbReference>
<dbReference type="Proteomes" id="UP000012073">
    <property type="component" value="Unassembled WGS sequence"/>
</dbReference>
<comment type="subcellular location">
    <subcellularLocation>
        <location evidence="1 11">Nucleus</location>
    </subcellularLocation>
</comment>
<gene>
    <name evidence="15" type="ORF">CHC_T00002195001</name>
</gene>
<dbReference type="RefSeq" id="XP_005713224.1">
    <property type="nucleotide sequence ID" value="XM_005713167.1"/>
</dbReference>
<feature type="zinc finger region" description="C4-type" evidence="12">
    <location>
        <begin position="302"/>
        <end position="319"/>
    </location>
</feature>
<dbReference type="GO" id="GO:0006351">
    <property type="term" value="P:DNA-templated transcription"/>
    <property type="evidence" value="ECO:0007669"/>
    <property type="project" value="InterPro"/>
</dbReference>
<dbReference type="Gene3D" id="3.40.50.410">
    <property type="entry name" value="von Willebrand factor, type A domain"/>
    <property type="match status" value="1"/>
</dbReference>
<organism evidence="15 16">
    <name type="scientific">Chondrus crispus</name>
    <name type="common">Carrageen Irish moss</name>
    <name type="synonym">Polymorpha crispa</name>
    <dbReference type="NCBI Taxonomy" id="2769"/>
    <lineage>
        <taxon>Eukaryota</taxon>
        <taxon>Rhodophyta</taxon>
        <taxon>Florideophyceae</taxon>
        <taxon>Rhodymeniophycidae</taxon>
        <taxon>Gigartinales</taxon>
        <taxon>Gigartinaceae</taxon>
        <taxon>Chondrus</taxon>
    </lineage>
</organism>
<dbReference type="OrthoDB" id="284275at2759"/>
<dbReference type="InterPro" id="IPR013083">
    <property type="entry name" value="Znf_RING/FYVE/PHD"/>
</dbReference>
<evidence type="ECO:0000256" key="2">
    <source>
        <dbReference type="ARBA" id="ARBA00006092"/>
    </source>
</evidence>
<evidence type="ECO:0000313" key="15">
    <source>
        <dbReference type="EMBL" id="CDF33421.1"/>
    </source>
</evidence>
<evidence type="ECO:0000313" key="16">
    <source>
        <dbReference type="Proteomes" id="UP000012073"/>
    </source>
</evidence>
<dbReference type="Pfam" id="PF04056">
    <property type="entry name" value="Ssl1"/>
    <property type="match status" value="1"/>
</dbReference>
<evidence type="ECO:0000256" key="3">
    <source>
        <dbReference type="ARBA" id="ARBA00022723"/>
    </source>
</evidence>
<evidence type="ECO:0000256" key="12">
    <source>
        <dbReference type="PIRSR" id="PIRSR015919-1"/>
    </source>
</evidence>
<dbReference type="PIRSF" id="PIRSF015919">
    <property type="entry name" value="TFIIH_SSL1"/>
    <property type="match status" value="1"/>
</dbReference>
<dbReference type="InterPro" id="IPR012170">
    <property type="entry name" value="TFIIH_SSL1/p44"/>
</dbReference>
<keyword evidence="10 11" id="KW-0539">Nucleus</keyword>
<evidence type="ECO:0000256" key="1">
    <source>
        <dbReference type="ARBA" id="ARBA00004123"/>
    </source>
</evidence>
<keyword evidence="16" id="KW-1185">Reference proteome</keyword>
<dbReference type="GO" id="GO:0006357">
    <property type="term" value="P:regulation of transcription by RNA polymerase II"/>
    <property type="evidence" value="ECO:0007669"/>
    <property type="project" value="TreeGrafter"/>
</dbReference>
<dbReference type="PhylomeDB" id="R7Q7Q8"/>
<evidence type="ECO:0000256" key="8">
    <source>
        <dbReference type="ARBA" id="ARBA00023163"/>
    </source>
</evidence>
<dbReference type="GO" id="GO:0008270">
    <property type="term" value="F:zinc ion binding"/>
    <property type="evidence" value="ECO:0007669"/>
    <property type="project" value="UniProtKB-UniRule"/>
</dbReference>
<reference evidence="16" key="1">
    <citation type="journal article" date="2013" name="Proc. Natl. Acad. Sci. U.S.A.">
        <title>Genome structure and metabolic features in the red seaweed Chondrus crispus shed light on evolution of the Archaeplastida.</title>
        <authorList>
            <person name="Collen J."/>
            <person name="Porcel B."/>
            <person name="Carre W."/>
            <person name="Ball S.G."/>
            <person name="Chaparro C."/>
            <person name="Tonon T."/>
            <person name="Barbeyron T."/>
            <person name="Michel G."/>
            <person name="Noel B."/>
            <person name="Valentin K."/>
            <person name="Elias M."/>
            <person name="Artiguenave F."/>
            <person name="Arun A."/>
            <person name="Aury J.M."/>
            <person name="Barbosa-Neto J.F."/>
            <person name="Bothwell J.H."/>
            <person name="Bouget F.Y."/>
            <person name="Brillet L."/>
            <person name="Cabello-Hurtado F."/>
            <person name="Capella-Gutierrez S."/>
            <person name="Charrier B."/>
            <person name="Cladiere L."/>
            <person name="Cock J.M."/>
            <person name="Coelho S.M."/>
            <person name="Colleoni C."/>
            <person name="Czjzek M."/>
            <person name="Da Silva C."/>
            <person name="Delage L."/>
            <person name="Denoeud F."/>
            <person name="Deschamps P."/>
            <person name="Dittami S.M."/>
            <person name="Gabaldon T."/>
            <person name="Gachon C.M."/>
            <person name="Groisillier A."/>
            <person name="Herve C."/>
            <person name="Jabbari K."/>
            <person name="Katinka M."/>
            <person name="Kloareg B."/>
            <person name="Kowalczyk N."/>
            <person name="Labadie K."/>
            <person name="Leblanc C."/>
            <person name="Lopez P.J."/>
            <person name="McLachlan D.H."/>
            <person name="Meslet-Cladiere L."/>
            <person name="Moustafa A."/>
            <person name="Nehr Z."/>
            <person name="Nyvall Collen P."/>
            <person name="Panaud O."/>
            <person name="Partensky F."/>
            <person name="Poulain J."/>
            <person name="Rensing S.A."/>
            <person name="Rousvoal S."/>
            <person name="Samson G."/>
            <person name="Symeonidi A."/>
            <person name="Weissenbach J."/>
            <person name="Zambounis A."/>
            <person name="Wincker P."/>
            <person name="Boyen C."/>
        </authorList>
    </citation>
    <scope>NUCLEOTIDE SEQUENCE [LARGE SCALE GENOMIC DNA]</scope>
    <source>
        <strain evidence="16">cv. Stackhouse</strain>
    </source>
</reference>
<dbReference type="SMART" id="SM01047">
    <property type="entry name" value="C1_4"/>
    <property type="match status" value="1"/>
</dbReference>
<dbReference type="Gene3D" id="3.30.40.10">
    <property type="entry name" value="Zinc/RING finger domain, C3HC4 (zinc finger)"/>
    <property type="match status" value="1"/>
</dbReference>
<dbReference type="EMBL" id="HG001644">
    <property type="protein sequence ID" value="CDF33421.1"/>
    <property type="molecule type" value="Genomic_DNA"/>
</dbReference>
<keyword evidence="9" id="KW-0234">DNA repair</keyword>
<dbReference type="Pfam" id="PF07975">
    <property type="entry name" value="C1_4"/>
    <property type="match status" value="1"/>
</dbReference>
<dbReference type="NCBIfam" id="TIGR00622">
    <property type="entry name" value="ssl1"/>
    <property type="match status" value="1"/>
</dbReference>
<dbReference type="GO" id="GO:0000439">
    <property type="term" value="C:transcription factor TFIIH core complex"/>
    <property type="evidence" value="ECO:0007669"/>
    <property type="project" value="InterPro"/>
</dbReference>
<dbReference type="OMA" id="INWVEVP"/>
<dbReference type="Gramene" id="CDF33421">
    <property type="protein sequence ID" value="CDF33421"/>
    <property type="gene ID" value="CHC_T00002195001"/>
</dbReference>
<evidence type="ECO:0000259" key="14">
    <source>
        <dbReference type="SMART" id="SM01047"/>
    </source>
</evidence>
<dbReference type="InterPro" id="IPR007198">
    <property type="entry name" value="Ssl1-like"/>
</dbReference>
<keyword evidence="5" id="KW-0863">Zinc-finger</keyword>
<dbReference type="GO" id="GO:0005675">
    <property type="term" value="C:transcription factor TFIIH holo complex"/>
    <property type="evidence" value="ECO:0007669"/>
    <property type="project" value="UniProtKB-UniRule"/>
</dbReference>
<evidence type="ECO:0000256" key="6">
    <source>
        <dbReference type="ARBA" id="ARBA00022833"/>
    </source>
</evidence>
<keyword evidence="6 11" id="KW-0862">Zinc</keyword>
<proteinExistence type="inferred from homology"/>
<evidence type="ECO:0000256" key="11">
    <source>
        <dbReference type="PIRNR" id="PIRNR015919"/>
    </source>
</evidence>
<dbReference type="InterPro" id="IPR046349">
    <property type="entry name" value="C1-like_sf"/>
</dbReference>
<keyword evidence="3 11" id="KW-0479">Metal-binding</keyword>
<dbReference type="GO" id="GO:0006289">
    <property type="term" value="P:nucleotide-excision repair"/>
    <property type="evidence" value="ECO:0007669"/>
    <property type="project" value="UniProtKB-UniRule"/>
</dbReference>
<keyword evidence="7 11" id="KW-0805">Transcription regulation</keyword>
<keyword evidence="4" id="KW-0227">DNA damage</keyword>
<evidence type="ECO:0000256" key="10">
    <source>
        <dbReference type="ARBA" id="ARBA00023242"/>
    </source>
</evidence>
<name>R7Q7Q8_CHOCR</name>
<accession>R7Q7Q8</accession>
<dbReference type="AlphaFoldDB" id="R7Q7Q8"/>
<evidence type="ECO:0000256" key="5">
    <source>
        <dbReference type="ARBA" id="ARBA00022771"/>
    </source>
</evidence>
<dbReference type="PANTHER" id="PTHR12695">
    <property type="entry name" value="GENERAL TRANSCRIPTION FACTOR IIH SUBUNIT 2"/>
    <property type="match status" value="1"/>
</dbReference>
<dbReference type="InterPro" id="IPR036465">
    <property type="entry name" value="vWFA_dom_sf"/>
</dbReference>
<dbReference type="SUPFAM" id="SSF53300">
    <property type="entry name" value="vWA-like"/>
    <property type="match status" value="1"/>
</dbReference>
<evidence type="ECO:0000256" key="4">
    <source>
        <dbReference type="ARBA" id="ARBA00022763"/>
    </source>
</evidence>
<dbReference type="GeneID" id="17320941"/>
<dbReference type="FunFam" id="3.40.50.410:FF:000015">
    <property type="entry name" value="General transcription factor IIH subunit 2"/>
    <property type="match status" value="1"/>
</dbReference>
<dbReference type="InterPro" id="IPR004595">
    <property type="entry name" value="TFIIH_C1-like_dom"/>
</dbReference>
<dbReference type="STRING" id="2769.R7Q7Q8"/>
<evidence type="ECO:0000256" key="7">
    <source>
        <dbReference type="ARBA" id="ARBA00023015"/>
    </source>
</evidence>
<evidence type="ECO:0000256" key="9">
    <source>
        <dbReference type="ARBA" id="ARBA00023204"/>
    </source>
</evidence>
<comment type="similarity">
    <text evidence="2 11">Belongs to the GTF2H2 family.</text>
</comment>
<dbReference type="SUPFAM" id="SSF57889">
    <property type="entry name" value="Cysteine-rich domain"/>
    <property type="match status" value="1"/>
</dbReference>
<feature type="region of interest" description="Disordered" evidence="13">
    <location>
        <begin position="1"/>
        <end position="20"/>
    </location>
</feature>